<dbReference type="GO" id="GO:0003700">
    <property type="term" value="F:DNA-binding transcription factor activity"/>
    <property type="evidence" value="ECO:0007669"/>
    <property type="project" value="TreeGrafter"/>
</dbReference>
<dbReference type="InterPro" id="IPR023772">
    <property type="entry name" value="DNA-bd_HTH_TetR-type_CS"/>
</dbReference>
<evidence type="ECO:0000313" key="6">
    <source>
        <dbReference type="EMBL" id="BAZ95256.1"/>
    </source>
</evidence>
<dbReference type="Proteomes" id="UP000218765">
    <property type="component" value="Chromosome"/>
</dbReference>
<evidence type="ECO:0000256" key="1">
    <source>
        <dbReference type="ARBA" id="ARBA00023015"/>
    </source>
</evidence>
<sequence>MTRRMKGPERRASILAVAKVLFADRGFHGVSVDEIARRLGVSPAVLYRHFDSKEALYGAALDEIAGRRESYVEAALCGPEDFASVLLRMTRVFAASVARDPDYLRMELHGMLEDAAVAQRFFDSRWKSFTDFIEISLAELAPGNQVGRVDGRTASLMFQGMVREALYAKCILDAPRYRDIALDDLIEQLIGLFLNAVGYSTESRQ</sequence>
<dbReference type="PROSITE" id="PS50977">
    <property type="entry name" value="HTH_TETR_2"/>
    <property type="match status" value="1"/>
</dbReference>
<dbReference type="SUPFAM" id="SSF46689">
    <property type="entry name" value="Homeodomain-like"/>
    <property type="match status" value="1"/>
</dbReference>
<accession>A0A1Z4VUD7</accession>
<dbReference type="InterPro" id="IPR001647">
    <property type="entry name" value="HTH_TetR"/>
</dbReference>
<dbReference type="GO" id="GO:0000976">
    <property type="term" value="F:transcription cis-regulatory region binding"/>
    <property type="evidence" value="ECO:0007669"/>
    <property type="project" value="TreeGrafter"/>
</dbReference>
<dbReference type="PROSITE" id="PS01081">
    <property type="entry name" value="HTH_TETR_1"/>
    <property type="match status" value="1"/>
</dbReference>
<keyword evidence="3" id="KW-0804">Transcription</keyword>
<dbReference type="PRINTS" id="PR00455">
    <property type="entry name" value="HTHTETR"/>
</dbReference>
<dbReference type="InterPro" id="IPR009057">
    <property type="entry name" value="Homeodomain-like_sf"/>
</dbReference>
<keyword evidence="1" id="KW-0805">Transcription regulation</keyword>
<feature type="DNA-binding region" description="H-T-H motif" evidence="4">
    <location>
        <begin position="31"/>
        <end position="50"/>
    </location>
</feature>
<evidence type="ECO:0000256" key="2">
    <source>
        <dbReference type="ARBA" id="ARBA00023125"/>
    </source>
</evidence>
<evidence type="ECO:0000313" key="7">
    <source>
        <dbReference type="Proteomes" id="UP000218765"/>
    </source>
</evidence>
<dbReference type="FunFam" id="1.10.10.60:FF:000141">
    <property type="entry name" value="TetR family transcriptional regulator"/>
    <property type="match status" value="1"/>
</dbReference>
<feature type="domain" description="HTH tetR-type" evidence="5">
    <location>
        <begin position="8"/>
        <end position="68"/>
    </location>
</feature>
<protein>
    <submittedName>
        <fullName evidence="6">Transcriptional regulator</fullName>
    </submittedName>
</protein>
<reference evidence="6 7" key="1">
    <citation type="submission" date="2017-05" db="EMBL/GenBank/DDBJ databases">
        <title>Thiocyanate degradation by Thiohalobacter thiocyanaticus FOKN1.</title>
        <authorList>
            <person name="Oshiki M."/>
            <person name="Fukushima T."/>
            <person name="Kawano S."/>
            <person name="Nakagawa J."/>
        </authorList>
    </citation>
    <scope>NUCLEOTIDE SEQUENCE [LARGE SCALE GENOMIC DNA]</scope>
    <source>
        <strain evidence="6 7">FOKN1</strain>
    </source>
</reference>
<keyword evidence="2 4" id="KW-0238">DNA-binding</keyword>
<dbReference type="AlphaFoldDB" id="A0A1Z4VUD7"/>
<dbReference type="PANTHER" id="PTHR30055">
    <property type="entry name" value="HTH-TYPE TRANSCRIPTIONAL REGULATOR RUTR"/>
    <property type="match status" value="1"/>
</dbReference>
<gene>
    <name evidence="6" type="ORF">FOKN1_2898</name>
</gene>
<proteinExistence type="predicted"/>
<organism evidence="6 7">
    <name type="scientific">Thiohalobacter thiocyanaticus</name>
    <dbReference type="NCBI Taxonomy" id="585455"/>
    <lineage>
        <taxon>Bacteria</taxon>
        <taxon>Pseudomonadati</taxon>
        <taxon>Pseudomonadota</taxon>
        <taxon>Gammaproteobacteria</taxon>
        <taxon>Thiohalobacterales</taxon>
        <taxon>Thiohalobacteraceae</taxon>
        <taxon>Thiohalobacter</taxon>
    </lineage>
</organism>
<name>A0A1Z4VUD7_9GAMM</name>
<evidence type="ECO:0000259" key="5">
    <source>
        <dbReference type="PROSITE" id="PS50977"/>
    </source>
</evidence>
<dbReference type="OrthoDB" id="9179041at2"/>
<dbReference type="Pfam" id="PF00440">
    <property type="entry name" value="TetR_N"/>
    <property type="match status" value="1"/>
</dbReference>
<dbReference type="Gene3D" id="1.10.10.60">
    <property type="entry name" value="Homeodomain-like"/>
    <property type="match status" value="1"/>
</dbReference>
<keyword evidence="7" id="KW-1185">Reference proteome</keyword>
<dbReference type="Gene3D" id="1.10.357.10">
    <property type="entry name" value="Tetracycline Repressor, domain 2"/>
    <property type="match status" value="1"/>
</dbReference>
<dbReference type="KEGG" id="ttc:FOKN1_2898"/>
<dbReference type="InterPro" id="IPR050109">
    <property type="entry name" value="HTH-type_TetR-like_transc_reg"/>
</dbReference>
<dbReference type="EMBL" id="AP018052">
    <property type="protein sequence ID" value="BAZ95256.1"/>
    <property type="molecule type" value="Genomic_DNA"/>
</dbReference>
<evidence type="ECO:0000256" key="4">
    <source>
        <dbReference type="PROSITE-ProRule" id="PRU00335"/>
    </source>
</evidence>
<evidence type="ECO:0000256" key="3">
    <source>
        <dbReference type="ARBA" id="ARBA00023163"/>
    </source>
</evidence>
<dbReference type="PANTHER" id="PTHR30055:SF234">
    <property type="entry name" value="HTH-TYPE TRANSCRIPTIONAL REGULATOR BETI"/>
    <property type="match status" value="1"/>
</dbReference>